<sequence length="366" mass="42134">MSNTLDKMANRERQPNDITIEPENHNREVQKSGTDVKNLLDENTKKRVNARLSFGTLVYDSRRRTILDRDALNWIKLSIFYAIFFSFLGCFFVGLTYIFASRLDRTQPRYFNTESTMAVRSTNAIVGMGFRPQPSTSESLVRITNNSTQQQQIASSLELFRNVFLLQNQDAKTEECSVDKPASKLQSGAACSFNWYHIVNNDNHPCSDKNLYGFKYEQPCILVKLNKVYEWKPIKGVLPLHIQELRGVFSDKSTSNCDVYVTCAGTHPADEDVLTNVTYYSLNYPVGSSKFGVIPNYFFPFRNAKDHVQPFVLVQFNKLPLYRLVSITCRAWAPGIEYNARRMRGMVNFQLYRTYTDMKSNDSDVH</sequence>
<accession>A0A818S1R6</accession>
<dbReference type="GO" id="GO:1990573">
    <property type="term" value="P:potassium ion import across plasma membrane"/>
    <property type="evidence" value="ECO:0007669"/>
    <property type="project" value="TreeGrafter"/>
</dbReference>
<evidence type="ECO:0000256" key="6">
    <source>
        <dbReference type="ARBA" id="ARBA00023136"/>
    </source>
</evidence>
<dbReference type="PANTHER" id="PTHR11523">
    <property type="entry name" value="SODIUM/POTASSIUM-DEPENDENT ATPASE BETA SUBUNIT"/>
    <property type="match status" value="1"/>
</dbReference>
<proteinExistence type="inferred from homology"/>
<dbReference type="GO" id="GO:0036376">
    <property type="term" value="P:sodium ion export across plasma membrane"/>
    <property type="evidence" value="ECO:0007669"/>
    <property type="project" value="TreeGrafter"/>
</dbReference>
<dbReference type="InterPro" id="IPR038702">
    <property type="entry name" value="Na/K_ATPase_sub_beta_sf"/>
</dbReference>
<dbReference type="AlphaFoldDB" id="A0A818S1R6"/>
<dbReference type="InterPro" id="IPR000402">
    <property type="entry name" value="Na/K_ATPase_sub_beta"/>
</dbReference>
<keyword evidence="4" id="KW-0735">Signal-anchor</keyword>
<keyword evidence="6 7" id="KW-0472">Membrane</keyword>
<evidence type="ECO:0000256" key="3">
    <source>
        <dbReference type="ARBA" id="ARBA00022692"/>
    </source>
</evidence>
<comment type="similarity">
    <text evidence="2">Belongs to the X(+)/potassium ATPases subunit beta family.</text>
</comment>
<name>A0A818S1R6_9BILA</name>
<dbReference type="GO" id="GO:0006883">
    <property type="term" value="P:intracellular sodium ion homeostasis"/>
    <property type="evidence" value="ECO:0007669"/>
    <property type="project" value="TreeGrafter"/>
</dbReference>
<feature type="transmembrane region" description="Helical" evidence="7">
    <location>
        <begin position="79"/>
        <end position="100"/>
    </location>
</feature>
<dbReference type="Pfam" id="PF00287">
    <property type="entry name" value="Na_K-ATPase"/>
    <property type="match status" value="1"/>
</dbReference>
<comment type="caution">
    <text evidence="8">The sequence shown here is derived from an EMBL/GenBank/DDBJ whole genome shotgun (WGS) entry which is preliminary data.</text>
</comment>
<evidence type="ECO:0000256" key="1">
    <source>
        <dbReference type="ARBA" id="ARBA00004606"/>
    </source>
</evidence>
<evidence type="ECO:0000313" key="8">
    <source>
        <dbReference type="EMBL" id="CAF3662102.1"/>
    </source>
</evidence>
<dbReference type="GO" id="GO:0001671">
    <property type="term" value="F:ATPase activator activity"/>
    <property type="evidence" value="ECO:0007669"/>
    <property type="project" value="TreeGrafter"/>
</dbReference>
<evidence type="ECO:0000256" key="4">
    <source>
        <dbReference type="ARBA" id="ARBA00022968"/>
    </source>
</evidence>
<dbReference type="PANTHER" id="PTHR11523:SF28">
    <property type="entry name" value="NA_K-ATPASE BETA SUBUNIT ISOFORM 4-RELATED"/>
    <property type="match status" value="1"/>
</dbReference>
<keyword evidence="3 7" id="KW-0812">Transmembrane</keyword>
<evidence type="ECO:0008006" key="10">
    <source>
        <dbReference type="Google" id="ProtNLM"/>
    </source>
</evidence>
<organism evidence="8 9">
    <name type="scientific">Rotaria socialis</name>
    <dbReference type="NCBI Taxonomy" id="392032"/>
    <lineage>
        <taxon>Eukaryota</taxon>
        <taxon>Metazoa</taxon>
        <taxon>Spiralia</taxon>
        <taxon>Gnathifera</taxon>
        <taxon>Rotifera</taxon>
        <taxon>Eurotatoria</taxon>
        <taxon>Bdelloidea</taxon>
        <taxon>Philodinida</taxon>
        <taxon>Philodinidae</taxon>
        <taxon>Rotaria</taxon>
    </lineage>
</organism>
<protein>
    <recommendedName>
        <fullName evidence="10">Sodium/potassium-transporting ATPase subunit beta-1</fullName>
    </recommendedName>
</protein>
<dbReference type="Gene3D" id="2.60.40.1660">
    <property type="entry name" value="Na, k-atpase alpha subunit"/>
    <property type="match status" value="1"/>
</dbReference>
<dbReference type="EMBL" id="CAJNYV010004268">
    <property type="protein sequence ID" value="CAF3662102.1"/>
    <property type="molecule type" value="Genomic_DNA"/>
</dbReference>
<dbReference type="GO" id="GO:0005890">
    <property type="term" value="C:sodium:potassium-exchanging ATPase complex"/>
    <property type="evidence" value="ECO:0007669"/>
    <property type="project" value="InterPro"/>
</dbReference>
<keyword evidence="5 7" id="KW-1133">Transmembrane helix</keyword>
<dbReference type="GO" id="GO:0030007">
    <property type="term" value="P:intracellular potassium ion homeostasis"/>
    <property type="evidence" value="ECO:0007669"/>
    <property type="project" value="TreeGrafter"/>
</dbReference>
<reference evidence="8" key="1">
    <citation type="submission" date="2021-02" db="EMBL/GenBank/DDBJ databases">
        <authorList>
            <person name="Nowell W R."/>
        </authorList>
    </citation>
    <scope>NUCLEOTIDE SEQUENCE</scope>
</reference>
<evidence type="ECO:0000256" key="7">
    <source>
        <dbReference type="SAM" id="Phobius"/>
    </source>
</evidence>
<evidence type="ECO:0000256" key="5">
    <source>
        <dbReference type="ARBA" id="ARBA00022989"/>
    </source>
</evidence>
<dbReference type="Proteomes" id="UP000663865">
    <property type="component" value="Unassembled WGS sequence"/>
</dbReference>
<evidence type="ECO:0000313" key="9">
    <source>
        <dbReference type="Proteomes" id="UP000663865"/>
    </source>
</evidence>
<comment type="subcellular location">
    <subcellularLocation>
        <location evidence="1">Membrane</location>
        <topology evidence="1">Single-pass type II membrane protein</topology>
    </subcellularLocation>
</comment>
<gene>
    <name evidence="8" type="ORF">KIK155_LOCUS24111</name>
</gene>
<evidence type="ECO:0000256" key="2">
    <source>
        <dbReference type="ARBA" id="ARBA00005876"/>
    </source>
</evidence>